<proteinExistence type="inferred from homology"/>
<dbReference type="RefSeq" id="WP_098175869.1">
    <property type="nucleotide sequence ID" value="NZ_NUEQ01000015.1"/>
</dbReference>
<dbReference type="InterPro" id="IPR050563">
    <property type="entry name" value="4-hydroxybenzoyl-CoA_TE"/>
</dbReference>
<evidence type="ECO:0000313" key="4">
    <source>
        <dbReference type="Proteomes" id="UP000220106"/>
    </source>
</evidence>
<evidence type="ECO:0000313" key="3">
    <source>
        <dbReference type="EMBL" id="PEJ33927.1"/>
    </source>
</evidence>
<dbReference type="PIRSF" id="PIRSF003230">
    <property type="entry name" value="YbgC"/>
    <property type="match status" value="1"/>
</dbReference>
<dbReference type="SUPFAM" id="SSF54637">
    <property type="entry name" value="Thioesterase/thiol ester dehydrase-isomerase"/>
    <property type="match status" value="1"/>
</dbReference>
<dbReference type="Pfam" id="PF13279">
    <property type="entry name" value="4HBT_2"/>
    <property type="match status" value="1"/>
</dbReference>
<dbReference type="GO" id="GO:0047617">
    <property type="term" value="F:fatty acyl-CoA hydrolase activity"/>
    <property type="evidence" value="ECO:0007669"/>
    <property type="project" value="TreeGrafter"/>
</dbReference>
<organism evidence="3 4">
    <name type="scientific">Peribacillus butanolivorans</name>
    <dbReference type="NCBI Taxonomy" id="421767"/>
    <lineage>
        <taxon>Bacteria</taxon>
        <taxon>Bacillati</taxon>
        <taxon>Bacillota</taxon>
        <taxon>Bacilli</taxon>
        <taxon>Bacillales</taxon>
        <taxon>Bacillaceae</taxon>
        <taxon>Peribacillus</taxon>
    </lineage>
</organism>
<comment type="similarity">
    <text evidence="1">Belongs to the 4-hydroxybenzoyl-CoA thioesterase family.</text>
</comment>
<dbReference type="PANTHER" id="PTHR31793">
    <property type="entry name" value="4-HYDROXYBENZOYL-COA THIOESTERASE FAMILY MEMBER"/>
    <property type="match status" value="1"/>
</dbReference>
<protein>
    <submittedName>
        <fullName evidence="3">4-hydroxybenzoyl-CoA thioesterase</fullName>
    </submittedName>
</protein>
<dbReference type="Gene3D" id="3.10.129.10">
    <property type="entry name" value="Hotdog Thioesterase"/>
    <property type="match status" value="1"/>
</dbReference>
<gene>
    <name evidence="3" type="ORF">CN689_10835</name>
</gene>
<dbReference type="EMBL" id="NUEQ01000015">
    <property type="protein sequence ID" value="PEJ33927.1"/>
    <property type="molecule type" value="Genomic_DNA"/>
</dbReference>
<name>A0AAX0S2U1_9BACI</name>
<comment type="caution">
    <text evidence="3">The sequence shown here is derived from an EMBL/GenBank/DDBJ whole genome shotgun (WGS) entry which is preliminary data.</text>
</comment>
<evidence type="ECO:0000256" key="2">
    <source>
        <dbReference type="ARBA" id="ARBA00022801"/>
    </source>
</evidence>
<dbReference type="Proteomes" id="UP000220106">
    <property type="component" value="Unassembled WGS sequence"/>
</dbReference>
<dbReference type="InterPro" id="IPR029069">
    <property type="entry name" value="HotDog_dom_sf"/>
</dbReference>
<sequence>MRENEHKIMIEFGETDGAGIVYFPNYLKWFDNATHQFFRSMNLPLSQLKEKNIILPLIDVRCTFEKPLHEDQWIVVKTTVGKMSTKTIQFIHEIFLNGDRVSYGYELRGWVLKGENGIAAQPIPEEIRELMTCDDVVNKKEVLSR</sequence>
<accession>A0AAX0S2U1</accession>
<keyword evidence="2" id="KW-0378">Hydrolase</keyword>
<dbReference type="CDD" id="cd00586">
    <property type="entry name" value="4HBT"/>
    <property type="match status" value="1"/>
</dbReference>
<dbReference type="PANTHER" id="PTHR31793:SF27">
    <property type="entry name" value="NOVEL THIOESTERASE SUPERFAMILY DOMAIN AND SAPOSIN A-TYPE DOMAIN CONTAINING PROTEIN (0610012H03RIK)"/>
    <property type="match status" value="1"/>
</dbReference>
<dbReference type="InterPro" id="IPR006684">
    <property type="entry name" value="YbgC/YbaW"/>
</dbReference>
<reference evidence="3 4" key="1">
    <citation type="submission" date="2017-09" db="EMBL/GenBank/DDBJ databases">
        <title>Large-scale bioinformatics analysis of Bacillus genomes uncovers conserved roles of natural products in bacterial physiology.</title>
        <authorList>
            <consortium name="Agbiome Team Llc"/>
            <person name="Bleich R.M."/>
            <person name="Kirk G.J."/>
            <person name="Santa Maria K.C."/>
            <person name="Allen S.E."/>
            <person name="Farag S."/>
            <person name="Shank E.A."/>
            <person name="Bowers A."/>
        </authorList>
    </citation>
    <scope>NUCLEOTIDE SEQUENCE [LARGE SCALE GENOMIC DNA]</scope>
    <source>
        <strain evidence="3 4">AFS003229</strain>
    </source>
</reference>
<dbReference type="AlphaFoldDB" id="A0AAX0S2U1"/>
<evidence type="ECO:0000256" key="1">
    <source>
        <dbReference type="ARBA" id="ARBA00005953"/>
    </source>
</evidence>